<dbReference type="GO" id="GO:0016757">
    <property type="term" value="F:glycosyltransferase activity"/>
    <property type="evidence" value="ECO:0007669"/>
    <property type="project" value="UniProtKB-KW"/>
</dbReference>
<evidence type="ECO:0000313" key="4">
    <source>
        <dbReference type="Proteomes" id="UP001596403"/>
    </source>
</evidence>
<evidence type="ECO:0000256" key="2">
    <source>
        <dbReference type="SAM" id="SignalP"/>
    </source>
</evidence>
<feature type="signal peptide" evidence="2">
    <location>
        <begin position="1"/>
        <end position="25"/>
    </location>
</feature>
<sequence length="175" mass="17401">MSMNMKTLMSALMATTLSTATFAQSASTDGNAGVGADVSAGASVGADASTNASDNSNAAAADKGNSKAAKGNYGQLISGLQTSEVSADVVSGLDAEADATITLLSELKGEAAENASALDNALSKQEEGIADLRTEIEANAELMSALEAEGYSVDQVVAVNSANSGEITLVVDDSQ</sequence>
<feature type="region of interest" description="Disordered" evidence="1">
    <location>
        <begin position="45"/>
        <end position="67"/>
    </location>
</feature>
<name>A0ABW1Z6D4_9RHOB</name>
<keyword evidence="3" id="KW-0808">Transferase</keyword>
<dbReference type="EMBL" id="JBHSWA010000005">
    <property type="protein sequence ID" value="MFC6643955.1"/>
    <property type="molecule type" value="Genomic_DNA"/>
</dbReference>
<dbReference type="RefSeq" id="WP_132446328.1">
    <property type="nucleotide sequence ID" value="NZ_JBHSWA010000005.1"/>
</dbReference>
<protein>
    <submittedName>
        <fullName evidence="3">Nicotinate phosphoribosyltransferase</fullName>
    </submittedName>
</protein>
<feature type="chain" id="PRO_5045810895" evidence="2">
    <location>
        <begin position="26"/>
        <end position="175"/>
    </location>
</feature>
<accession>A0ABW1Z6D4</accession>
<gene>
    <name evidence="3" type="ORF">ACFQAU_21795</name>
</gene>
<keyword evidence="2" id="KW-0732">Signal</keyword>
<organism evidence="3 4">
    <name type="scientific">Sulfitobacter profundi</name>
    <dbReference type="NCBI Taxonomy" id="2679961"/>
    <lineage>
        <taxon>Bacteria</taxon>
        <taxon>Pseudomonadati</taxon>
        <taxon>Pseudomonadota</taxon>
        <taxon>Alphaproteobacteria</taxon>
        <taxon>Rhodobacterales</taxon>
        <taxon>Roseobacteraceae</taxon>
        <taxon>Sulfitobacter</taxon>
    </lineage>
</organism>
<evidence type="ECO:0000256" key="1">
    <source>
        <dbReference type="SAM" id="MobiDB-lite"/>
    </source>
</evidence>
<keyword evidence="3" id="KW-0328">Glycosyltransferase</keyword>
<dbReference type="Proteomes" id="UP001596403">
    <property type="component" value="Unassembled WGS sequence"/>
</dbReference>
<comment type="caution">
    <text evidence="3">The sequence shown here is derived from an EMBL/GenBank/DDBJ whole genome shotgun (WGS) entry which is preliminary data.</text>
</comment>
<reference evidence="4" key="1">
    <citation type="journal article" date="2019" name="Int. J. Syst. Evol. Microbiol.">
        <title>The Global Catalogue of Microorganisms (GCM) 10K type strain sequencing project: providing services to taxonomists for standard genome sequencing and annotation.</title>
        <authorList>
            <consortium name="The Broad Institute Genomics Platform"/>
            <consortium name="The Broad Institute Genome Sequencing Center for Infectious Disease"/>
            <person name="Wu L."/>
            <person name="Ma J."/>
        </authorList>
    </citation>
    <scope>NUCLEOTIDE SEQUENCE [LARGE SCALE GENOMIC DNA]</scope>
    <source>
        <strain evidence="4">NBRC 111368</strain>
    </source>
</reference>
<evidence type="ECO:0000313" key="3">
    <source>
        <dbReference type="EMBL" id="MFC6643955.1"/>
    </source>
</evidence>
<proteinExistence type="predicted"/>
<keyword evidence="4" id="KW-1185">Reference proteome</keyword>